<keyword evidence="1" id="KW-0732">Signal</keyword>
<feature type="chain" id="PRO_5045406351" evidence="1">
    <location>
        <begin position="23"/>
        <end position="143"/>
    </location>
</feature>
<dbReference type="Pfam" id="PF11008">
    <property type="entry name" value="DUF2846"/>
    <property type="match status" value="1"/>
</dbReference>
<organism evidence="3 4">
    <name type="scientific">Pseudomonas peradeniyensis</name>
    <dbReference type="NCBI Taxonomy" id="2745488"/>
    <lineage>
        <taxon>Bacteria</taxon>
        <taxon>Pseudomonadati</taxon>
        <taxon>Pseudomonadota</taxon>
        <taxon>Gammaproteobacteria</taxon>
        <taxon>Pseudomonadales</taxon>
        <taxon>Pseudomonadaceae</taxon>
        <taxon>Pseudomonas</taxon>
    </lineage>
</organism>
<name>A0ABT2VBP1_9PSED</name>
<feature type="signal peptide" evidence="1">
    <location>
        <begin position="1"/>
        <end position="22"/>
    </location>
</feature>
<dbReference type="PROSITE" id="PS51257">
    <property type="entry name" value="PROKAR_LIPOPROTEIN"/>
    <property type="match status" value="1"/>
</dbReference>
<reference evidence="3" key="3">
    <citation type="journal article" date="2023" name="mSystems">
        <title>Charting the Lipopeptidome of Nonpathogenic Pseudomonas.</title>
        <authorList>
            <person name="Cesa-Luna C."/>
            <person name="Geudens N."/>
            <person name="Girard L."/>
            <person name="De Roo V."/>
            <person name="Maklad H.R."/>
            <person name="Martins J.C."/>
            <person name="Hofte M."/>
            <person name="De Mot R."/>
        </authorList>
    </citation>
    <scope>NUCLEOTIDE SEQUENCE</scope>
    <source>
        <strain evidence="3">COR51</strain>
    </source>
</reference>
<dbReference type="EMBL" id="JAOSLA010000019">
    <property type="protein sequence ID" value="MCU7239144.1"/>
    <property type="molecule type" value="Genomic_DNA"/>
</dbReference>
<evidence type="ECO:0000313" key="3">
    <source>
        <dbReference type="EMBL" id="MCU7239144.1"/>
    </source>
</evidence>
<feature type="domain" description="DUF2846" evidence="2">
    <location>
        <begin position="39"/>
        <end position="114"/>
    </location>
</feature>
<evidence type="ECO:0000259" key="2">
    <source>
        <dbReference type="Pfam" id="PF11008"/>
    </source>
</evidence>
<accession>A0ABT2VBP1</accession>
<reference evidence="3" key="1">
    <citation type="journal article" date="2022" name="Microbiol. Spectr.">
        <title>An Nuclear Magnetic Resonance Fingerprint Matching Approach for the Identification and Structural Re-Evaluation of Pseudomonas Lipopeptides.</title>
        <authorList>
            <person name="De Roo V."/>
            <person name="Verleysen Y."/>
            <person name="Kovacs B."/>
            <person name="De Vleeschouwer M."/>
            <person name="Muangkaew P."/>
            <person name="Girard L."/>
            <person name="Hofte M."/>
            <person name="De Mot R."/>
            <person name="Madder A."/>
            <person name="Geudens N."/>
            <person name="Martins J.C."/>
        </authorList>
    </citation>
    <scope>NUCLEOTIDE SEQUENCE</scope>
    <source>
        <strain evidence="3">COR51</strain>
    </source>
</reference>
<proteinExistence type="predicted"/>
<sequence length="143" mass="15285">MRKMLAASALLLLSACVTVPQGDPAVDARMKRFESAPGMTRIYIYRNETMGAAIKYNVLVDGRMIGATAAHTYLVAEVPPGPHTIASDGGTLRMIKVEAQPGKNLFIWQEMKMGFGAADAKLHVVSEAVGRKGVLETKLVGGL</sequence>
<reference evidence="3" key="2">
    <citation type="submission" date="2022-09" db="EMBL/GenBank/DDBJ databases">
        <authorList>
            <person name="Cesa-Luna C."/>
            <person name="Girard L."/>
            <person name="Lood C."/>
            <person name="Hofte M."/>
            <person name="De Mot R."/>
        </authorList>
    </citation>
    <scope>NUCLEOTIDE SEQUENCE</scope>
    <source>
        <strain evidence="3">COR51</strain>
    </source>
</reference>
<gene>
    <name evidence="3" type="ORF">OC929_13895</name>
</gene>
<evidence type="ECO:0000313" key="4">
    <source>
        <dbReference type="Proteomes" id="UP001139994"/>
    </source>
</evidence>
<dbReference type="Proteomes" id="UP001139994">
    <property type="component" value="Unassembled WGS sequence"/>
</dbReference>
<dbReference type="InterPro" id="IPR022548">
    <property type="entry name" value="DUF2846"/>
</dbReference>
<comment type="caution">
    <text evidence="3">The sequence shown here is derived from an EMBL/GenBank/DDBJ whole genome shotgun (WGS) entry which is preliminary data.</text>
</comment>
<dbReference type="RefSeq" id="WP_052896192.1">
    <property type="nucleotide sequence ID" value="NZ_JAOSLA010000019.1"/>
</dbReference>
<evidence type="ECO:0000256" key="1">
    <source>
        <dbReference type="SAM" id="SignalP"/>
    </source>
</evidence>
<protein>
    <submittedName>
        <fullName evidence="3">DUF2846 domain-containing protein</fullName>
    </submittedName>
</protein>
<keyword evidence="4" id="KW-1185">Reference proteome</keyword>